<accession>A0A062TZR7</accession>
<dbReference type="RefSeq" id="WP_051615743.1">
    <property type="nucleotide sequence ID" value="NZ_AWFG01000096.1"/>
</dbReference>
<gene>
    <name evidence="3" type="ORF">HY30_11300</name>
</gene>
<evidence type="ECO:0000259" key="2">
    <source>
        <dbReference type="Pfam" id="PF04480"/>
    </source>
</evidence>
<dbReference type="PANTHER" id="PTHR38590:SF1">
    <property type="entry name" value="BLL0828 PROTEIN"/>
    <property type="match status" value="1"/>
</dbReference>
<dbReference type="OrthoDB" id="9798754at2"/>
<keyword evidence="4" id="KW-1185">Reference proteome</keyword>
<evidence type="ECO:0000313" key="4">
    <source>
        <dbReference type="Proteomes" id="UP000027190"/>
    </source>
</evidence>
<dbReference type="InterPro" id="IPR011335">
    <property type="entry name" value="Restrct_endonuc-II-like"/>
</dbReference>
<protein>
    <recommendedName>
        <fullName evidence="2">DUF559 domain-containing protein</fullName>
    </recommendedName>
</protein>
<dbReference type="eggNOG" id="COG2852">
    <property type="taxonomic scope" value="Bacteria"/>
</dbReference>
<dbReference type="CDD" id="cd01038">
    <property type="entry name" value="Endonuclease_DUF559"/>
    <property type="match status" value="1"/>
</dbReference>
<dbReference type="SUPFAM" id="SSF52980">
    <property type="entry name" value="Restriction endonuclease-like"/>
    <property type="match status" value="1"/>
</dbReference>
<evidence type="ECO:0000256" key="1">
    <source>
        <dbReference type="SAM" id="MobiDB-lite"/>
    </source>
</evidence>
<dbReference type="InterPro" id="IPR047216">
    <property type="entry name" value="Endonuclease_DUF559_bact"/>
</dbReference>
<dbReference type="InterPro" id="IPR007569">
    <property type="entry name" value="DUF559"/>
</dbReference>
<dbReference type="Pfam" id="PF04480">
    <property type="entry name" value="DUF559"/>
    <property type="match status" value="1"/>
</dbReference>
<dbReference type="Gene3D" id="3.40.960.10">
    <property type="entry name" value="VSR Endonuclease"/>
    <property type="match status" value="1"/>
</dbReference>
<organism evidence="3 4">
    <name type="scientific">Hyphomonas chukchiensis</name>
    <dbReference type="NCBI Taxonomy" id="1280947"/>
    <lineage>
        <taxon>Bacteria</taxon>
        <taxon>Pseudomonadati</taxon>
        <taxon>Pseudomonadota</taxon>
        <taxon>Alphaproteobacteria</taxon>
        <taxon>Hyphomonadales</taxon>
        <taxon>Hyphomonadaceae</taxon>
        <taxon>Hyphomonas</taxon>
    </lineage>
</organism>
<reference evidence="3 4" key="1">
    <citation type="journal article" date="2014" name="Antonie Van Leeuwenhoek">
        <title>Hyphomonas beringensis sp. nov. and Hyphomonas chukchiensis sp. nov., isolated from surface seawater of the Bering Sea and Chukchi Sea.</title>
        <authorList>
            <person name="Li C."/>
            <person name="Lai Q."/>
            <person name="Li G."/>
            <person name="Dong C."/>
            <person name="Wang J."/>
            <person name="Liao Y."/>
            <person name="Shao Z."/>
        </authorList>
    </citation>
    <scope>NUCLEOTIDE SEQUENCE [LARGE SCALE GENOMIC DNA]</scope>
    <source>
        <strain evidence="3 4">BH-BN04-4</strain>
    </source>
</reference>
<feature type="domain" description="DUF559" evidence="2">
    <location>
        <begin position="7"/>
        <end position="97"/>
    </location>
</feature>
<dbReference type="EMBL" id="AWFG01000096">
    <property type="protein sequence ID" value="KCZ53551.1"/>
    <property type="molecule type" value="Genomic_DNA"/>
</dbReference>
<dbReference type="PATRIC" id="fig|1280947.3.peg.3715"/>
<dbReference type="PANTHER" id="PTHR38590">
    <property type="entry name" value="BLL0828 PROTEIN"/>
    <property type="match status" value="1"/>
</dbReference>
<proteinExistence type="predicted"/>
<evidence type="ECO:0000313" key="3">
    <source>
        <dbReference type="EMBL" id="KCZ53551.1"/>
    </source>
</evidence>
<comment type="caution">
    <text evidence="3">The sequence shown here is derived from an EMBL/GenBank/DDBJ whole genome shotgun (WGS) entry which is preliminary data.</text>
</comment>
<name>A0A062TZR7_9PROT</name>
<sequence length="114" mass="12821">MPRSPDTSRARRLRQTANAPEAAAWQALRTLRTHGFPVRRQHPIAGYVVDFAIPKAWLVIEIDGGIHDSPEARSADARRQSEIEQRGWHFLRVDTQTALSADHLLAIVTEHLGL</sequence>
<dbReference type="Proteomes" id="UP000027190">
    <property type="component" value="Unassembled WGS sequence"/>
</dbReference>
<dbReference type="STRING" id="1280947.HY30_11300"/>
<dbReference type="AlphaFoldDB" id="A0A062TZR7"/>
<feature type="region of interest" description="Disordered" evidence="1">
    <location>
        <begin position="1"/>
        <end position="21"/>
    </location>
</feature>